<comment type="caution">
    <text evidence="5">The sequence shown here is derived from an EMBL/GenBank/DDBJ whole genome shotgun (WGS) entry which is preliminary data.</text>
</comment>
<evidence type="ECO:0000259" key="4">
    <source>
        <dbReference type="PROSITE" id="PS50042"/>
    </source>
</evidence>
<dbReference type="Gene3D" id="2.60.120.10">
    <property type="entry name" value="Jelly Rolls"/>
    <property type="match status" value="1"/>
</dbReference>
<keyword evidence="2" id="KW-0560">Oxidoreductase</keyword>
<dbReference type="Gene3D" id="3.50.50.60">
    <property type="entry name" value="FAD/NAD(P)-binding domain"/>
    <property type="match status" value="2"/>
</dbReference>
<dbReference type="Pfam" id="PF00027">
    <property type="entry name" value="cNMP_binding"/>
    <property type="match status" value="1"/>
</dbReference>
<dbReference type="InterPro" id="IPR036188">
    <property type="entry name" value="FAD/NAD-bd_sf"/>
</dbReference>
<evidence type="ECO:0000313" key="5">
    <source>
        <dbReference type="EMBL" id="NUY01456.1"/>
    </source>
</evidence>
<dbReference type="InterPro" id="IPR014710">
    <property type="entry name" value="RmlC-like_jellyroll"/>
</dbReference>
<dbReference type="GO" id="GO:0016491">
    <property type="term" value="F:oxidoreductase activity"/>
    <property type="evidence" value="ECO:0007669"/>
    <property type="project" value="UniProtKB-KW"/>
</dbReference>
<dbReference type="Proteomes" id="UP000594380">
    <property type="component" value="Unassembled WGS sequence"/>
</dbReference>
<feature type="domain" description="Cyclic nucleotide-binding" evidence="4">
    <location>
        <begin position="32"/>
        <end position="152"/>
    </location>
</feature>
<dbReference type="PRINTS" id="PR00368">
    <property type="entry name" value="FADPNR"/>
</dbReference>
<dbReference type="PANTHER" id="PTHR48105">
    <property type="entry name" value="THIOREDOXIN REDUCTASE 1-RELATED-RELATED"/>
    <property type="match status" value="1"/>
</dbReference>
<dbReference type="InterPro" id="IPR050097">
    <property type="entry name" value="Ferredoxin-NADP_redctase_2"/>
</dbReference>
<evidence type="ECO:0000256" key="1">
    <source>
        <dbReference type="ARBA" id="ARBA00022630"/>
    </source>
</evidence>
<reference evidence="5 6" key="1">
    <citation type="submission" date="2020-02" db="EMBL/GenBank/DDBJ databases">
        <title>Paraburkholderia simonii sp. nov. and Paraburkholderia youngii sp. nov. Brazilian and Mexican Mimosa-associated rhizobia.</title>
        <authorList>
            <person name="Mavima L."/>
            <person name="Beukes C.W."/>
            <person name="Chan W.Y."/>
            <person name="Palmer M."/>
            <person name="De Meyer S.E."/>
            <person name="James E.K."/>
            <person name="Venter S.N."/>
            <person name="Steenkamp E.T."/>
        </authorList>
    </citation>
    <scope>NUCLEOTIDE SEQUENCE [LARGE SCALE GENOMIC DNA]</scope>
    <source>
        <strain evidence="5 6">JPY169</strain>
    </source>
</reference>
<dbReference type="Gene3D" id="3.40.30.10">
    <property type="entry name" value="Glutaredoxin"/>
    <property type="match status" value="1"/>
</dbReference>
<dbReference type="RefSeq" id="WP_176107900.1">
    <property type="nucleotide sequence ID" value="NZ_JAALDK010000001.1"/>
</dbReference>
<keyword evidence="1" id="KW-0285">Flavoprotein</keyword>
<proteinExistence type="predicted"/>
<dbReference type="Pfam" id="PF07992">
    <property type="entry name" value="Pyr_redox_2"/>
    <property type="match status" value="1"/>
</dbReference>
<dbReference type="EMBL" id="JAALDK010000001">
    <property type="protein sequence ID" value="NUY01456.1"/>
    <property type="molecule type" value="Genomic_DNA"/>
</dbReference>
<dbReference type="SMART" id="SM00100">
    <property type="entry name" value="cNMP"/>
    <property type="match status" value="1"/>
</dbReference>
<dbReference type="PRINTS" id="PR00469">
    <property type="entry name" value="PNDRDTASEII"/>
</dbReference>
<evidence type="ECO:0000313" key="6">
    <source>
        <dbReference type="Proteomes" id="UP000594380"/>
    </source>
</evidence>
<dbReference type="InterPro" id="IPR023753">
    <property type="entry name" value="FAD/NAD-binding_dom"/>
</dbReference>
<name>A0A7Y6N0W3_9BURK</name>
<feature type="region of interest" description="Disordered" evidence="3">
    <location>
        <begin position="1"/>
        <end position="30"/>
    </location>
</feature>
<dbReference type="CDD" id="cd00038">
    <property type="entry name" value="CAP_ED"/>
    <property type="match status" value="1"/>
</dbReference>
<organism evidence="5 6">
    <name type="scientific">Paraburkholderia youngii</name>
    <dbReference type="NCBI Taxonomy" id="2782701"/>
    <lineage>
        <taxon>Bacteria</taxon>
        <taxon>Pseudomonadati</taxon>
        <taxon>Pseudomonadota</taxon>
        <taxon>Betaproteobacteria</taxon>
        <taxon>Burkholderiales</taxon>
        <taxon>Burkholderiaceae</taxon>
        <taxon>Paraburkholderia</taxon>
    </lineage>
</organism>
<evidence type="ECO:0000256" key="2">
    <source>
        <dbReference type="ARBA" id="ARBA00023002"/>
    </source>
</evidence>
<dbReference type="PROSITE" id="PS50042">
    <property type="entry name" value="CNMP_BINDING_3"/>
    <property type="match status" value="1"/>
</dbReference>
<protein>
    <submittedName>
        <fullName evidence="5">FAD-dependent oxidoreductase</fullName>
    </submittedName>
</protein>
<evidence type="ECO:0000256" key="3">
    <source>
        <dbReference type="SAM" id="MobiDB-lite"/>
    </source>
</evidence>
<sequence>MQTPLDPDELPGTRRTSSVRKTGADSGRREQIYPELPDEDLTRIARFGEMRHWQDGSSIFKIGDPGFGLYVVLAGEIRVTRRDALGRSAVINEQGAGQFVGEVGQISGERCLVDGFAVGDVRAIHIRPEQLRALLIAEAQLGERIMRALILRRVGLIEGGSGIVLVTDSQTTRLNALQAFLSRNNIPHTVVNAEADAEIAQYLKKWSPDVSDYPVVLSPDGSVLLAPTETQLAEALGWLPVFDSDEVLDVAVVGAGPAGLATAVYAASEGLRVAVLDRQAPGGQAGASARIENFFGFPTGISGHALTARAFVQAQKFGARTAIPVQAHALDCGSTPFRLQLGNQTAIRARTVVIASGAAYRRPDIEGLARFEGRGAYYWASPVEAKMCAGKDVFLVGAGNSAGQAAVYLASHARRVSMIVRGPSLKASMSQYLVERIASLENIEVQYNSEITALHGSSNLESVEIVQTLQRRTYATEHLFLFIGAVPNTSWLTGCGVAVDSSGFVLTGTAASAHAAEHETSVSGVFCAGDVRQGSAKRVAAAVGDGASVVAQIHQYLAQLKPTQPATSD</sequence>
<dbReference type="AlphaFoldDB" id="A0A7Y6N0W3"/>
<dbReference type="GeneID" id="301102139"/>
<gene>
    <name evidence="5" type="ORF">G5S42_17535</name>
</gene>
<dbReference type="InterPro" id="IPR018490">
    <property type="entry name" value="cNMP-bd_dom_sf"/>
</dbReference>
<accession>A0A7Y6N0W3</accession>
<dbReference type="InterPro" id="IPR000595">
    <property type="entry name" value="cNMP-bd_dom"/>
</dbReference>
<dbReference type="SUPFAM" id="SSF51206">
    <property type="entry name" value="cAMP-binding domain-like"/>
    <property type="match status" value="1"/>
</dbReference>
<dbReference type="SUPFAM" id="SSF51905">
    <property type="entry name" value="FAD/NAD(P)-binding domain"/>
    <property type="match status" value="1"/>
</dbReference>